<sequence length="193" mass="21482">MGYYPAPPPPPREDPIARILRELMNLNSKVDQLSRNLADLSTRVESLEGRVNEIEKSLSSLIKAQELVSGITPQSMAELVGMLSNTLRELTRIEASLIAYRDSVSSLQSKIENAVDLLAKTTMDLREYRALDVNQVVEITNQLSNVATRLNELQKLIEEQGIRLISEYRKSSEMIEGLKSVILDVLGKGSGKT</sequence>
<evidence type="ECO:0000256" key="1">
    <source>
        <dbReference type="SAM" id="Coils"/>
    </source>
</evidence>
<dbReference type="GeneID" id="9752955"/>
<dbReference type="RefSeq" id="WP_013337102.1">
    <property type="nucleotide sequence ID" value="NC_014537.1"/>
</dbReference>
<feature type="coiled-coil region" evidence="1">
    <location>
        <begin position="16"/>
        <end position="64"/>
    </location>
</feature>
<dbReference type="Gene3D" id="1.10.287.1490">
    <property type="match status" value="1"/>
</dbReference>
<gene>
    <name evidence="2" type="ordered locus">Vdis_2005</name>
</gene>
<dbReference type="Proteomes" id="UP000006681">
    <property type="component" value="Chromosome"/>
</dbReference>
<name>E1QP12_VULDI</name>
<dbReference type="AlphaFoldDB" id="E1QP12"/>
<dbReference type="KEGG" id="vdi:Vdis_2005"/>
<accession>E1QP12</accession>
<proteinExistence type="predicted"/>
<dbReference type="eggNOG" id="arCOG00385">
    <property type="taxonomic scope" value="Archaea"/>
</dbReference>
<dbReference type="HOGENOM" id="CLU_1412441_0_0_2"/>
<evidence type="ECO:0000313" key="2">
    <source>
        <dbReference type="EMBL" id="ADN51377.1"/>
    </source>
</evidence>
<keyword evidence="3" id="KW-1185">Reference proteome</keyword>
<organism evidence="2 3">
    <name type="scientific">Vulcanisaeta distributa (strain DSM 14429 / JCM 11212 / NBRC 100878 / IC-017)</name>
    <dbReference type="NCBI Taxonomy" id="572478"/>
    <lineage>
        <taxon>Archaea</taxon>
        <taxon>Thermoproteota</taxon>
        <taxon>Thermoprotei</taxon>
        <taxon>Thermoproteales</taxon>
        <taxon>Thermoproteaceae</taxon>
        <taxon>Vulcanisaeta</taxon>
    </lineage>
</organism>
<reference evidence="2 3" key="1">
    <citation type="journal article" date="2010" name="Stand. Genomic Sci.">
        <title>Complete genome sequence of Vulcanisaeta distributa type strain (IC-017).</title>
        <authorList>
            <person name="Mavromatis K."/>
            <person name="Sikorski J."/>
            <person name="Pabst E."/>
            <person name="Teshima H."/>
            <person name="Lapidus A."/>
            <person name="Lucas S."/>
            <person name="Nolan M."/>
            <person name="Glavina Del Rio T."/>
            <person name="Cheng J.F."/>
            <person name="Bruce D."/>
            <person name="Goodwin L."/>
            <person name="Pitluck S."/>
            <person name="Liolios K."/>
            <person name="Ivanova N."/>
            <person name="Mikhailova N."/>
            <person name="Pati A."/>
            <person name="Chen A."/>
            <person name="Palaniappan K."/>
            <person name="Land M."/>
            <person name="Hauser L."/>
            <person name="Chang Y.J."/>
            <person name="Jeffries C.D."/>
            <person name="Rohde M."/>
            <person name="Spring S."/>
            <person name="Goker M."/>
            <person name="Wirth R."/>
            <person name="Woyke T."/>
            <person name="Bristow J."/>
            <person name="Eisen J.A."/>
            <person name="Markowitz V."/>
            <person name="Hugenholtz P."/>
            <person name="Klenk H.P."/>
            <person name="Kyrpides N.C."/>
        </authorList>
    </citation>
    <scope>NUCLEOTIDE SEQUENCE [LARGE SCALE GENOMIC DNA]</scope>
    <source>
        <strain evidence="3">DSM 14429 / JCM 11212 / NBRC 100878 / IC-017</strain>
    </source>
</reference>
<protein>
    <submittedName>
        <fullName evidence="2">Uncharacterized protein</fullName>
    </submittedName>
</protein>
<dbReference type="EMBL" id="CP002100">
    <property type="protein sequence ID" value="ADN51377.1"/>
    <property type="molecule type" value="Genomic_DNA"/>
</dbReference>
<dbReference type="STRING" id="572478.Vdis_2005"/>
<dbReference type="OrthoDB" id="27478at2157"/>
<reference evidence="3" key="2">
    <citation type="journal article" date="2010" name="Stand. Genomic Sci.">
        <title>Complete genome sequence of Vulcanisaeta distributa type strain (IC-017T).</title>
        <authorList>
            <person name="Mavromatis K."/>
            <person name="Sikorski J."/>
            <person name="Pabst E."/>
            <person name="Teshima H."/>
            <person name="Lapidus A."/>
            <person name="Lucas S."/>
            <person name="Nolan M."/>
            <person name="Glavina Del Rio T."/>
            <person name="Cheng J."/>
            <person name="Bruce D."/>
            <person name="Goodwin L."/>
            <person name="Pitluck S."/>
            <person name="Liolios K."/>
            <person name="Ivanova N."/>
            <person name="Mikhailova N."/>
            <person name="Pati A."/>
            <person name="Chen A."/>
            <person name="Palaniappan K."/>
            <person name="Land M."/>
            <person name="Hauser L."/>
            <person name="Chang Y."/>
            <person name="Jeffries C."/>
            <person name="Rohde M."/>
            <person name="Spring S."/>
            <person name="Goker M."/>
            <person name="Wirth R."/>
            <person name="Woyke T."/>
            <person name="Bristow J."/>
            <person name="Eisen J."/>
            <person name="Markowitz V."/>
            <person name="Hugenholtz P."/>
            <person name="Klenk H."/>
            <person name="Kyrpides N."/>
        </authorList>
    </citation>
    <scope>NUCLEOTIDE SEQUENCE [LARGE SCALE GENOMIC DNA]</scope>
    <source>
        <strain evidence="3">DSM 14429 / JCM 11212 / NBRC 100878 / IC-017</strain>
    </source>
</reference>
<evidence type="ECO:0000313" key="3">
    <source>
        <dbReference type="Proteomes" id="UP000006681"/>
    </source>
</evidence>
<keyword evidence="1" id="KW-0175">Coiled coil</keyword>